<feature type="transmembrane region" description="Helical" evidence="2">
    <location>
        <begin position="6"/>
        <end position="32"/>
    </location>
</feature>
<evidence type="ECO:0000256" key="1">
    <source>
        <dbReference type="SAM" id="MobiDB-lite"/>
    </source>
</evidence>
<feature type="compositionally biased region" description="Polar residues" evidence="1">
    <location>
        <begin position="105"/>
        <end position="125"/>
    </location>
</feature>
<name>A0A2I1C0R1_ASPN1</name>
<dbReference type="Proteomes" id="UP000234474">
    <property type="component" value="Unassembled WGS sequence"/>
</dbReference>
<dbReference type="RefSeq" id="XP_024679780.1">
    <property type="nucleotide sequence ID" value="XM_024825858.1"/>
</dbReference>
<feature type="region of interest" description="Disordered" evidence="1">
    <location>
        <begin position="104"/>
        <end position="125"/>
    </location>
</feature>
<dbReference type="GeneID" id="36533183"/>
<keyword evidence="4" id="KW-1185">Reference proteome</keyword>
<proteinExistence type="predicted"/>
<dbReference type="AlphaFoldDB" id="A0A2I1C0R1"/>
<organism evidence="3 4">
    <name type="scientific">Aspergillus novofumigatus (strain IBT 16806)</name>
    <dbReference type="NCBI Taxonomy" id="1392255"/>
    <lineage>
        <taxon>Eukaryota</taxon>
        <taxon>Fungi</taxon>
        <taxon>Dikarya</taxon>
        <taxon>Ascomycota</taxon>
        <taxon>Pezizomycotina</taxon>
        <taxon>Eurotiomycetes</taxon>
        <taxon>Eurotiomycetidae</taxon>
        <taxon>Eurotiales</taxon>
        <taxon>Aspergillaceae</taxon>
        <taxon>Aspergillus</taxon>
        <taxon>Aspergillus subgen. Fumigati</taxon>
    </lineage>
</organism>
<keyword evidence="2" id="KW-0472">Membrane</keyword>
<accession>A0A2I1C0R1</accession>
<keyword evidence="2" id="KW-0812">Transmembrane</keyword>
<sequence>MTDPSMTATVAVGIATGILAIPGFLIGGRALLQWFMRGRSRTADEPILPTSSPRVDKTDVHYEAQHLHYNYVSESIALTAVANLDQSITTHRSFFGPEKGAPLVSKQQDGPNATPATEPTAISSQTRAIPLQQLMTIKSVATPPVVVVGTVMKALPFIRKATQGSDQIR</sequence>
<dbReference type="OrthoDB" id="10422641at2759"/>
<protein>
    <submittedName>
        <fullName evidence="3">Uncharacterized protein</fullName>
    </submittedName>
</protein>
<evidence type="ECO:0000313" key="4">
    <source>
        <dbReference type="Proteomes" id="UP000234474"/>
    </source>
</evidence>
<gene>
    <name evidence="3" type="ORF">P174DRAFT_434240</name>
</gene>
<comment type="caution">
    <text evidence="3">The sequence shown here is derived from an EMBL/GenBank/DDBJ whole genome shotgun (WGS) entry which is preliminary data.</text>
</comment>
<keyword evidence="2" id="KW-1133">Transmembrane helix</keyword>
<reference evidence="4" key="1">
    <citation type="journal article" date="2018" name="Proc. Natl. Acad. Sci. U.S.A.">
        <title>Linking secondary metabolites to gene clusters through genome sequencing of six diverse Aspergillus species.</title>
        <authorList>
            <person name="Kaerboelling I."/>
            <person name="Vesth T.C."/>
            <person name="Frisvad J.C."/>
            <person name="Nybo J.L."/>
            <person name="Theobald S."/>
            <person name="Kuo A."/>
            <person name="Bowyer P."/>
            <person name="Matsuda Y."/>
            <person name="Mondo S."/>
            <person name="Lyhne E.K."/>
            <person name="Kogle M.E."/>
            <person name="Clum A."/>
            <person name="Lipzen A."/>
            <person name="Salamov A."/>
            <person name="Ngan C.Y."/>
            <person name="Daum C."/>
            <person name="Chiniquy J."/>
            <person name="Barry K."/>
            <person name="LaButti K."/>
            <person name="Haridas S."/>
            <person name="Simmons B.A."/>
            <person name="Magnuson J.K."/>
            <person name="Mortensen U.H."/>
            <person name="Larsen T.O."/>
            <person name="Grigoriev I.V."/>
            <person name="Baker S.E."/>
            <person name="Andersen M.R."/>
        </authorList>
    </citation>
    <scope>NUCLEOTIDE SEQUENCE [LARGE SCALE GENOMIC DNA]</scope>
    <source>
        <strain evidence="4">IBT 16806</strain>
    </source>
</reference>
<dbReference type="EMBL" id="MSZS01000007">
    <property type="protein sequence ID" value="PKX91185.1"/>
    <property type="molecule type" value="Genomic_DNA"/>
</dbReference>
<evidence type="ECO:0000256" key="2">
    <source>
        <dbReference type="SAM" id="Phobius"/>
    </source>
</evidence>
<evidence type="ECO:0000313" key="3">
    <source>
        <dbReference type="EMBL" id="PKX91185.1"/>
    </source>
</evidence>
<dbReference type="VEuPathDB" id="FungiDB:P174DRAFT_434240"/>